<dbReference type="Gene3D" id="2.10.70.10">
    <property type="entry name" value="Complement Module, domain 1"/>
    <property type="match status" value="7"/>
</dbReference>
<proteinExistence type="predicted"/>
<feature type="domain" description="Sushi" evidence="7">
    <location>
        <begin position="211"/>
        <end position="273"/>
    </location>
</feature>
<name>A0AAV1FK71_XYRNO</name>
<sequence>MRLSFILLFLQLWGNVKVSLSQEALCSDLPVVPNAHVSEDTRREEYPMGWVVNFACDIGYITSRPIKYACTNEGWFTSHQGNCYLRPCQLPDDTPNGYYEIIQGDDLVFGATIKYRCNSGYQMVSREDTRTCLVDRWTSHVPICEPISCEAPPANERMTIHHLSDDDGPIVANRFITFSCDQPGTYLNGSARLICGSDGQWDHAFPTCEDYTCTVGELHPQLNVTGLPAANETIKVGHTLQFHCNGEFMLSGPDSVKCVENGRWNYPLPTCSDQCTIPGIPQSVRVTSRLPSNRQVRPGEKIHFVCNTNRRGHILRGKATVECLVGGQWSDDFPTCGLPLGCGTPPPLDNGDTRNSVRPRYDHNERVEYICQKLHIPEGSAYKTCNNGEWTGYFKCLRPCTVDADVMRRHNIHFTWSSEEKLYAVHQGGLTFSCVKGKRPVDPQGMRQFCVDGEISVPICQ</sequence>
<evidence type="ECO:0000256" key="3">
    <source>
        <dbReference type="ARBA" id="ARBA00022729"/>
    </source>
</evidence>
<feature type="disulfide bond" evidence="5">
    <location>
        <begin position="117"/>
        <end position="144"/>
    </location>
</feature>
<evidence type="ECO:0000256" key="1">
    <source>
        <dbReference type="ARBA" id="ARBA00004328"/>
    </source>
</evidence>
<dbReference type="SUPFAM" id="SSF57535">
    <property type="entry name" value="Complement control module/SCR domain"/>
    <property type="match status" value="7"/>
</dbReference>
<dbReference type="EMBL" id="OY660870">
    <property type="protein sequence ID" value="CAJ1061169.1"/>
    <property type="molecule type" value="Genomic_DNA"/>
</dbReference>
<dbReference type="Pfam" id="PF00084">
    <property type="entry name" value="Sushi"/>
    <property type="match status" value="6"/>
</dbReference>
<dbReference type="CDD" id="cd00033">
    <property type="entry name" value="CCP"/>
    <property type="match status" value="5"/>
</dbReference>
<evidence type="ECO:0000256" key="4">
    <source>
        <dbReference type="ARBA" id="ARBA00023157"/>
    </source>
</evidence>
<feature type="domain" description="Sushi" evidence="7">
    <location>
        <begin position="86"/>
        <end position="146"/>
    </location>
</feature>
<gene>
    <name evidence="8" type="ORF">XNOV1_A034582</name>
</gene>
<keyword evidence="3 6" id="KW-0732">Signal</keyword>
<comment type="caution">
    <text evidence="5">Lacks conserved residue(s) required for the propagation of feature annotation.</text>
</comment>
<evidence type="ECO:0000313" key="9">
    <source>
        <dbReference type="Proteomes" id="UP001178508"/>
    </source>
</evidence>
<dbReference type="PANTHER" id="PTHR45785">
    <property type="entry name" value="COMPLEMENT FACTOR H-RELATED"/>
    <property type="match status" value="1"/>
</dbReference>
<feature type="domain" description="Sushi" evidence="7">
    <location>
        <begin position="286"/>
        <end position="338"/>
    </location>
</feature>
<evidence type="ECO:0000256" key="6">
    <source>
        <dbReference type="SAM" id="SignalP"/>
    </source>
</evidence>
<feature type="signal peptide" evidence="6">
    <location>
        <begin position="1"/>
        <end position="21"/>
    </location>
</feature>
<dbReference type="AlphaFoldDB" id="A0AAV1FK71"/>
<dbReference type="InterPro" id="IPR051503">
    <property type="entry name" value="ComplSys_Reg/VirEntry_Med"/>
</dbReference>
<accession>A0AAV1FK71</accession>
<dbReference type="PROSITE" id="PS50923">
    <property type="entry name" value="SUSHI"/>
    <property type="match status" value="5"/>
</dbReference>
<dbReference type="SMART" id="SM00032">
    <property type="entry name" value="CCP"/>
    <property type="match status" value="6"/>
</dbReference>
<evidence type="ECO:0000313" key="8">
    <source>
        <dbReference type="EMBL" id="CAJ1061169.1"/>
    </source>
</evidence>
<reference evidence="8" key="1">
    <citation type="submission" date="2023-08" db="EMBL/GenBank/DDBJ databases">
        <authorList>
            <person name="Alioto T."/>
            <person name="Alioto T."/>
            <person name="Gomez Garrido J."/>
        </authorList>
    </citation>
    <scope>NUCLEOTIDE SEQUENCE</scope>
</reference>
<comment type="subcellular location">
    <subcellularLocation>
        <location evidence="1">Virion</location>
    </subcellularLocation>
</comment>
<keyword evidence="9" id="KW-1185">Reference proteome</keyword>
<protein>
    <submittedName>
        <fullName evidence="8">Complement factor H-like isoform X1</fullName>
    </submittedName>
</protein>
<dbReference type="InterPro" id="IPR035976">
    <property type="entry name" value="Sushi/SCR/CCP_sf"/>
</dbReference>
<feature type="domain" description="Sushi" evidence="7">
    <location>
        <begin position="340"/>
        <end position="398"/>
    </location>
</feature>
<dbReference type="PANTHER" id="PTHR45785:SF2">
    <property type="entry name" value="COMPLEMENT FACTOR H-RELATED"/>
    <property type="match status" value="1"/>
</dbReference>
<feature type="domain" description="Sushi" evidence="7">
    <location>
        <begin position="147"/>
        <end position="210"/>
    </location>
</feature>
<organism evidence="8 9">
    <name type="scientific">Xyrichtys novacula</name>
    <name type="common">Pearly razorfish</name>
    <name type="synonym">Hemipteronotus novacula</name>
    <dbReference type="NCBI Taxonomy" id="13765"/>
    <lineage>
        <taxon>Eukaryota</taxon>
        <taxon>Metazoa</taxon>
        <taxon>Chordata</taxon>
        <taxon>Craniata</taxon>
        <taxon>Vertebrata</taxon>
        <taxon>Euteleostomi</taxon>
        <taxon>Actinopterygii</taxon>
        <taxon>Neopterygii</taxon>
        <taxon>Teleostei</taxon>
        <taxon>Neoteleostei</taxon>
        <taxon>Acanthomorphata</taxon>
        <taxon>Eupercaria</taxon>
        <taxon>Labriformes</taxon>
        <taxon>Labridae</taxon>
        <taxon>Xyrichtys</taxon>
    </lineage>
</organism>
<evidence type="ECO:0000256" key="2">
    <source>
        <dbReference type="ARBA" id="ARBA00022659"/>
    </source>
</evidence>
<keyword evidence="2 5" id="KW-0768">Sushi</keyword>
<evidence type="ECO:0000256" key="5">
    <source>
        <dbReference type="PROSITE-ProRule" id="PRU00302"/>
    </source>
</evidence>
<dbReference type="Proteomes" id="UP001178508">
    <property type="component" value="Chromosome 7"/>
</dbReference>
<feature type="disulfide bond" evidence="5">
    <location>
        <begin position="342"/>
        <end position="385"/>
    </location>
</feature>
<keyword evidence="4 5" id="KW-1015">Disulfide bond</keyword>
<feature type="disulfide bond" evidence="5">
    <location>
        <begin position="244"/>
        <end position="271"/>
    </location>
</feature>
<feature type="chain" id="PRO_5043886281" evidence="6">
    <location>
        <begin position="22"/>
        <end position="461"/>
    </location>
</feature>
<evidence type="ECO:0000259" key="7">
    <source>
        <dbReference type="PROSITE" id="PS50923"/>
    </source>
</evidence>
<dbReference type="InterPro" id="IPR000436">
    <property type="entry name" value="Sushi_SCR_CCP_dom"/>
</dbReference>